<dbReference type="SUPFAM" id="SSF103481">
    <property type="entry name" value="Multidrug resistance efflux transporter EmrE"/>
    <property type="match status" value="2"/>
</dbReference>
<dbReference type="InterPro" id="IPR037185">
    <property type="entry name" value="EmrE-like"/>
</dbReference>
<comment type="subcellular location">
    <subcellularLocation>
        <location evidence="1">Membrane</location>
        <topology evidence="1">Multi-pass membrane protein</topology>
    </subcellularLocation>
</comment>
<keyword evidence="3 5" id="KW-1133">Transmembrane helix</keyword>
<feature type="transmembrane region" description="Helical" evidence="5">
    <location>
        <begin position="246"/>
        <end position="265"/>
    </location>
</feature>
<dbReference type="RefSeq" id="WP_285984612.1">
    <property type="nucleotide sequence ID" value="NZ_JASVDS010000009.1"/>
</dbReference>
<comment type="caution">
    <text evidence="7">The sequence shown here is derived from an EMBL/GenBank/DDBJ whole genome shotgun (WGS) entry which is preliminary data.</text>
</comment>
<feature type="transmembrane region" description="Helical" evidence="5">
    <location>
        <begin position="99"/>
        <end position="119"/>
    </location>
</feature>
<dbReference type="EMBL" id="JASVDS010000009">
    <property type="protein sequence ID" value="MDL5034541.1"/>
    <property type="molecule type" value="Genomic_DNA"/>
</dbReference>
<gene>
    <name evidence="7" type="ORF">QRD43_21735</name>
</gene>
<evidence type="ECO:0000313" key="7">
    <source>
        <dbReference type="EMBL" id="MDL5034541.1"/>
    </source>
</evidence>
<keyword evidence="8" id="KW-1185">Reference proteome</keyword>
<evidence type="ECO:0000259" key="6">
    <source>
        <dbReference type="Pfam" id="PF00892"/>
    </source>
</evidence>
<dbReference type="PANTHER" id="PTHR32322:SF9">
    <property type="entry name" value="AMINO-ACID METABOLITE EFFLUX PUMP-RELATED"/>
    <property type="match status" value="1"/>
</dbReference>
<feature type="domain" description="EamA" evidence="6">
    <location>
        <begin position="12"/>
        <end position="142"/>
    </location>
</feature>
<evidence type="ECO:0000256" key="2">
    <source>
        <dbReference type="ARBA" id="ARBA00022692"/>
    </source>
</evidence>
<keyword evidence="4 5" id="KW-0472">Membrane</keyword>
<dbReference type="Proteomes" id="UP001238603">
    <property type="component" value="Unassembled WGS sequence"/>
</dbReference>
<evidence type="ECO:0000256" key="3">
    <source>
        <dbReference type="ARBA" id="ARBA00022989"/>
    </source>
</evidence>
<dbReference type="InterPro" id="IPR000620">
    <property type="entry name" value="EamA_dom"/>
</dbReference>
<feature type="transmembrane region" description="Helical" evidence="5">
    <location>
        <begin position="184"/>
        <end position="204"/>
    </location>
</feature>
<dbReference type="PANTHER" id="PTHR32322">
    <property type="entry name" value="INNER MEMBRANE TRANSPORTER"/>
    <property type="match status" value="1"/>
</dbReference>
<feature type="transmembrane region" description="Helical" evidence="5">
    <location>
        <begin position="271"/>
        <end position="294"/>
    </location>
</feature>
<dbReference type="Pfam" id="PF00892">
    <property type="entry name" value="EamA"/>
    <property type="match status" value="2"/>
</dbReference>
<feature type="transmembrane region" description="Helical" evidence="5">
    <location>
        <begin position="72"/>
        <end position="93"/>
    </location>
</feature>
<feature type="domain" description="EamA" evidence="6">
    <location>
        <begin position="155"/>
        <end position="287"/>
    </location>
</feature>
<evidence type="ECO:0000256" key="5">
    <source>
        <dbReference type="SAM" id="Phobius"/>
    </source>
</evidence>
<dbReference type="InterPro" id="IPR050638">
    <property type="entry name" value="AA-Vitamin_Transporters"/>
</dbReference>
<feature type="transmembrane region" description="Helical" evidence="5">
    <location>
        <begin position="126"/>
        <end position="143"/>
    </location>
</feature>
<sequence>MQDHARLNAAELLLLAAIWGASFLFLRLGAPAFGPLALAFVRVAGASLFLLPLLAWQGGREGLQELRRGWRPLLLVAVLNSALPFAFFSYAALSITAGLSSILNATTPIWGALVASVWLGQRLDAGRILGLLVGFGGVVFLAWEQASFKPGGSGFAILACLGATCCYGLAASATKKYLGGTRSLAVATGSQLFAALALAVPAAAQWPSTPPGPTAWLSAAALALLCSGLAYILYFRLMQRAGPTYALSVTFLIPVFAVLWGLAFLGEAFTLHMAAGCAIVLLGTALATGIVAPFGRAKA</sequence>
<feature type="transmembrane region" description="Helical" evidence="5">
    <location>
        <begin position="155"/>
        <end position="172"/>
    </location>
</feature>
<organism evidence="7 8">
    <name type="scientific">Roseateles subflavus</name>
    <dbReference type="NCBI Taxonomy" id="3053353"/>
    <lineage>
        <taxon>Bacteria</taxon>
        <taxon>Pseudomonadati</taxon>
        <taxon>Pseudomonadota</taxon>
        <taxon>Betaproteobacteria</taxon>
        <taxon>Burkholderiales</taxon>
        <taxon>Sphaerotilaceae</taxon>
        <taxon>Roseateles</taxon>
    </lineage>
</organism>
<feature type="transmembrane region" description="Helical" evidence="5">
    <location>
        <begin position="216"/>
        <end position="234"/>
    </location>
</feature>
<feature type="transmembrane region" description="Helical" evidence="5">
    <location>
        <begin position="36"/>
        <end position="56"/>
    </location>
</feature>
<reference evidence="7 8" key="1">
    <citation type="submission" date="2023-06" db="EMBL/GenBank/DDBJ databases">
        <title>Pelomonas sp. APW6 16S ribosomal RNA gene genome sequencing and assembly.</title>
        <authorList>
            <person name="Woo H."/>
        </authorList>
    </citation>
    <scope>NUCLEOTIDE SEQUENCE [LARGE SCALE GENOMIC DNA]</scope>
    <source>
        <strain evidence="7 8">APW6</strain>
    </source>
</reference>
<feature type="transmembrane region" description="Helical" evidence="5">
    <location>
        <begin position="12"/>
        <end position="30"/>
    </location>
</feature>
<evidence type="ECO:0000313" key="8">
    <source>
        <dbReference type="Proteomes" id="UP001238603"/>
    </source>
</evidence>
<evidence type="ECO:0000256" key="1">
    <source>
        <dbReference type="ARBA" id="ARBA00004141"/>
    </source>
</evidence>
<name>A0ABT7LSS8_9BURK</name>
<accession>A0ABT7LSS8</accession>
<keyword evidence="2 5" id="KW-0812">Transmembrane</keyword>
<evidence type="ECO:0000256" key="4">
    <source>
        <dbReference type="ARBA" id="ARBA00023136"/>
    </source>
</evidence>
<protein>
    <submittedName>
        <fullName evidence="7">DMT family transporter</fullName>
    </submittedName>
</protein>
<proteinExistence type="predicted"/>